<keyword evidence="8" id="KW-1185">Reference proteome</keyword>
<keyword evidence="5 6" id="KW-0472">Membrane</keyword>
<comment type="similarity">
    <text evidence="2">Belongs to the TMEM86 family.</text>
</comment>
<proteinExistence type="inferred from homology"/>
<dbReference type="InterPro" id="IPR012506">
    <property type="entry name" value="TMEM86B-like"/>
</dbReference>
<evidence type="ECO:0000313" key="7">
    <source>
        <dbReference type="EMBL" id="SHH29503.1"/>
    </source>
</evidence>
<dbReference type="EMBL" id="FQXM01000003">
    <property type="protein sequence ID" value="SHH29503.1"/>
    <property type="molecule type" value="Genomic_DNA"/>
</dbReference>
<evidence type="ECO:0000256" key="6">
    <source>
        <dbReference type="SAM" id="Phobius"/>
    </source>
</evidence>
<evidence type="ECO:0000256" key="4">
    <source>
        <dbReference type="ARBA" id="ARBA00022989"/>
    </source>
</evidence>
<gene>
    <name evidence="7" type="ORF">SAMN02745207_00710</name>
</gene>
<reference evidence="7 8" key="1">
    <citation type="submission" date="2016-11" db="EMBL/GenBank/DDBJ databases">
        <authorList>
            <person name="Jaros S."/>
            <person name="Januszkiewicz K."/>
            <person name="Wedrychowicz H."/>
        </authorList>
    </citation>
    <scope>NUCLEOTIDE SEQUENCE [LARGE SCALE GENOMIC DNA]</scope>
    <source>
        <strain evidence="7 8">DSM 8605</strain>
    </source>
</reference>
<keyword evidence="4 6" id="KW-1133">Transmembrane helix</keyword>
<accession>A0A1M5RUJ7</accession>
<evidence type="ECO:0000256" key="1">
    <source>
        <dbReference type="ARBA" id="ARBA00004141"/>
    </source>
</evidence>
<dbReference type="STRING" id="1121316.SAMN02745207_00710"/>
<name>A0A1M5RUJ7_9CLOT</name>
<feature type="transmembrane region" description="Helical" evidence="6">
    <location>
        <begin position="172"/>
        <end position="192"/>
    </location>
</feature>
<evidence type="ECO:0000256" key="2">
    <source>
        <dbReference type="ARBA" id="ARBA00007375"/>
    </source>
</evidence>
<evidence type="ECO:0000313" key="8">
    <source>
        <dbReference type="Proteomes" id="UP000184447"/>
    </source>
</evidence>
<feature type="transmembrane region" description="Helical" evidence="6">
    <location>
        <begin position="112"/>
        <end position="133"/>
    </location>
</feature>
<feature type="transmembrane region" description="Helical" evidence="6">
    <location>
        <begin position="139"/>
        <end position="160"/>
    </location>
</feature>
<keyword evidence="3 6" id="KW-0812">Transmembrane</keyword>
<comment type="subcellular location">
    <subcellularLocation>
        <location evidence="1">Membrane</location>
        <topology evidence="1">Multi-pass membrane protein</topology>
    </subcellularLocation>
</comment>
<protein>
    <submittedName>
        <fullName evidence="7">YhhN-like protein</fullName>
    </submittedName>
</protein>
<dbReference type="Proteomes" id="UP000184447">
    <property type="component" value="Unassembled WGS sequence"/>
</dbReference>
<dbReference type="Pfam" id="PF07947">
    <property type="entry name" value="YhhN"/>
    <property type="match status" value="1"/>
</dbReference>
<dbReference type="RefSeq" id="WP_073337049.1">
    <property type="nucleotide sequence ID" value="NZ_FQXM01000003.1"/>
</dbReference>
<feature type="transmembrane region" description="Helical" evidence="6">
    <location>
        <begin position="83"/>
        <end position="100"/>
    </location>
</feature>
<dbReference type="GO" id="GO:0016020">
    <property type="term" value="C:membrane"/>
    <property type="evidence" value="ECO:0007669"/>
    <property type="project" value="UniProtKB-SubCell"/>
</dbReference>
<evidence type="ECO:0000256" key="5">
    <source>
        <dbReference type="ARBA" id="ARBA00023136"/>
    </source>
</evidence>
<feature type="transmembrane region" description="Helical" evidence="6">
    <location>
        <begin position="12"/>
        <end position="30"/>
    </location>
</feature>
<dbReference type="AlphaFoldDB" id="A0A1M5RUJ7"/>
<sequence>MCFLNVKQKIYVGILMVIYIIFLLGDFWNIFNTNNFKFISIILCFFMTFNYKEYISKKDILLLRVAKFLTIITDYLLLFTNYFFYGVCIFSIIQIIYIYRHNGTKNKSKGDYILKSLLVVIISISILNFLGFFKNENMLIITSIYSILIIGGTIIAYLAPAYYKENYINRKLVFYGMFLFLLCDINVGVSNLSNFGLFSEISNNIKNYSFDLIWLFYLPSQIILSMSGRKY</sequence>
<organism evidence="7 8">
    <name type="scientific">Clostridium grantii DSM 8605</name>
    <dbReference type="NCBI Taxonomy" id="1121316"/>
    <lineage>
        <taxon>Bacteria</taxon>
        <taxon>Bacillati</taxon>
        <taxon>Bacillota</taxon>
        <taxon>Clostridia</taxon>
        <taxon>Eubacteriales</taxon>
        <taxon>Clostridiaceae</taxon>
        <taxon>Clostridium</taxon>
    </lineage>
</organism>
<evidence type="ECO:0000256" key="3">
    <source>
        <dbReference type="ARBA" id="ARBA00022692"/>
    </source>
</evidence>